<dbReference type="InterPro" id="IPR032466">
    <property type="entry name" value="Metal_Hydrolase"/>
</dbReference>
<dbReference type="PANTHER" id="PTHR21240">
    <property type="entry name" value="2-AMINO-3-CARBOXYLMUCONATE-6-SEMIALDEHYDE DECARBOXYLASE"/>
    <property type="match status" value="1"/>
</dbReference>
<dbReference type="HOGENOM" id="CLU_039329_0_0_7"/>
<proteinExistence type="predicted"/>
<dbReference type="InterPro" id="IPR006680">
    <property type="entry name" value="Amidohydro-rel"/>
</dbReference>
<dbReference type="AlphaFoldDB" id="W4LCZ6"/>
<dbReference type="Gene3D" id="3.20.20.140">
    <property type="entry name" value="Metal-dependent hydrolases"/>
    <property type="match status" value="1"/>
</dbReference>
<dbReference type="Pfam" id="PF04909">
    <property type="entry name" value="Amidohydro_2"/>
    <property type="match status" value="1"/>
</dbReference>
<dbReference type="GO" id="GO:0016831">
    <property type="term" value="F:carboxy-lyase activity"/>
    <property type="evidence" value="ECO:0007669"/>
    <property type="project" value="InterPro"/>
</dbReference>
<dbReference type="SUPFAM" id="SSF51556">
    <property type="entry name" value="Metallo-dependent hydrolases"/>
    <property type="match status" value="1"/>
</dbReference>
<dbReference type="GO" id="GO:0016787">
    <property type="term" value="F:hydrolase activity"/>
    <property type="evidence" value="ECO:0007669"/>
    <property type="project" value="InterPro"/>
</dbReference>
<organism evidence="3 4">
    <name type="scientific">Entotheonella factor</name>
    <dbReference type="NCBI Taxonomy" id="1429438"/>
    <lineage>
        <taxon>Bacteria</taxon>
        <taxon>Pseudomonadati</taxon>
        <taxon>Nitrospinota/Tectimicrobiota group</taxon>
        <taxon>Candidatus Tectimicrobiota</taxon>
        <taxon>Candidatus Entotheonellia</taxon>
        <taxon>Candidatus Entotheonellales</taxon>
        <taxon>Candidatus Entotheonellaceae</taxon>
        <taxon>Candidatus Entotheonella</taxon>
    </lineage>
</organism>
<dbReference type="PANTHER" id="PTHR21240:SF28">
    <property type="entry name" value="ISO-OROTATE DECARBOXYLASE (EUROFUNG)"/>
    <property type="match status" value="1"/>
</dbReference>
<dbReference type="GO" id="GO:0005737">
    <property type="term" value="C:cytoplasm"/>
    <property type="evidence" value="ECO:0007669"/>
    <property type="project" value="TreeGrafter"/>
</dbReference>
<evidence type="ECO:0000259" key="2">
    <source>
        <dbReference type="Pfam" id="PF04909"/>
    </source>
</evidence>
<dbReference type="InterPro" id="IPR032465">
    <property type="entry name" value="ACMSD"/>
</dbReference>
<name>W4LCZ6_ENTF1</name>
<feature type="domain" description="Amidohydrolase-related" evidence="2">
    <location>
        <begin position="36"/>
        <end position="291"/>
    </location>
</feature>
<keyword evidence="4" id="KW-1185">Reference proteome</keyword>
<evidence type="ECO:0000313" key="4">
    <source>
        <dbReference type="Proteomes" id="UP000019141"/>
    </source>
</evidence>
<accession>W4LCZ6</accession>
<comment type="caution">
    <text evidence="3">The sequence shown here is derived from an EMBL/GenBank/DDBJ whole genome shotgun (WGS) entry which is preliminary data.</text>
</comment>
<gene>
    <name evidence="3" type="ORF">ETSY1_28500</name>
</gene>
<reference evidence="3 4" key="1">
    <citation type="journal article" date="2014" name="Nature">
        <title>An environmental bacterial taxon with a large and distinct metabolic repertoire.</title>
        <authorList>
            <person name="Wilson M.C."/>
            <person name="Mori T."/>
            <person name="Ruckert C."/>
            <person name="Uria A.R."/>
            <person name="Helf M.J."/>
            <person name="Takada K."/>
            <person name="Gernert C."/>
            <person name="Steffens U.A."/>
            <person name="Heycke N."/>
            <person name="Schmitt S."/>
            <person name="Rinke C."/>
            <person name="Helfrich E.J."/>
            <person name="Brachmann A.O."/>
            <person name="Gurgui C."/>
            <person name="Wakimoto T."/>
            <person name="Kracht M."/>
            <person name="Crusemann M."/>
            <person name="Hentschel U."/>
            <person name="Abe I."/>
            <person name="Matsunaga S."/>
            <person name="Kalinowski J."/>
            <person name="Takeyama H."/>
            <person name="Piel J."/>
        </authorList>
    </citation>
    <scope>NUCLEOTIDE SEQUENCE [LARGE SCALE GENOMIC DNA]</scope>
    <source>
        <strain evidence="4">TSY1</strain>
    </source>
</reference>
<protein>
    <recommendedName>
        <fullName evidence="2">Amidohydrolase-related domain-containing protein</fullName>
    </recommendedName>
</protein>
<keyword evidence="1" id="KW-0456">Lyase</keyword>
<sequence>MPRSGVQDDQAAHRIQDMDDEGTDVHFLVPSGWTGVVGLGDAELEVGLIRAYHRHMADFCGQYPDRLKSMIVASTRDVEAAVREIHQWGTSKWAVAVMLMVSRPVDHPELEPIWRAAQDHNLAVVHHSSTWNPPYFPGIEDMWENIFLGRMASHPWGAMRFVAAFVGAGILDRYPDLRVGILECGFGWLPFWARRMNEQATYVGGTAALKHAPSEYLTSGRFFCSIEMHEGEDMFNLVSQFLGDDVLMYASDYPHPECRFPGSVDHVLGWSSVKPETHKKLLWDNAARFYKQA</sequence>
<evidence type="ECO:0000256" key="1">
    <source>
        <dbReference type="ARBA" id="ARBA00023239"/>
    </source>
</evidence>
<evidence type="ECO:0000313" key="3">
    <source>
        <dbReference type="EMBL" id="ETW95958.1"/>
    </source>
</evidence>
<dbReference type="Proteomes" id="UP000019141">
    <property type="component" value="Unassembled WGS sequence"/>
</dbReference>
<dbReference type="EMBL" id="AZHW01000851">
    <property type="protein sequence ID" value="ETW95958.1"/>
    <property type="molecule type" value="Genomic_DNA"/>
</dbReference>
<dbReference type="GO" id="GO:0019748">
    <property type="term" value="P:secondary metabolic process"/>
    <property type="evidence" value="ECO:0007669"/>
    <property type="project" value="TreeGrafter"/>
</dbReference>